<comment type="similarity">
    <text evidence="7">Belongs to the DEAD box helicase family.</text>
</comment>
<dbReference type="GO" id="GO:0005524">
    <property type="term" value="F:ATP binding"/>
    <property type="evidence" value="ECO:0007669"/>
    <property type="project" value="UniProtKB-UniRule"/>
</dbReference>
<dbReference type="Pfam" id="PF00271">
    <property type="entry name" value="Helicase_C"/>
    <property type="match status" value="1"/>
</dbReference>
<feature type="compositionally biased region" description="Basic residues" evidence="8">
    <location>
        <begin position="677"/>
        <end position="693"/>
    </location>
</feature>
<gene>
    <name evidence="12" type="ORF">CALMAC_LOCUS12158</name>
</gene>
<evidence type="ECO:0000256" key="3">
    <source>
        <dbReference type="ARBA" id="ARBA00022806"/>
    </source>
</evidence>
<evidence type="ECO:0000313" key="13">
    <source>
        <dbReference type="Proteomes" id="UP000410492"/>
    </source>
</evidence>
<dbReference type="InterPro" id="IPR001650">
    <property type="entry name" value="Helicase_C-like"/>
</dbReference>
<comment type="catalytic activity">
    <reaction evidence="7">
        <text>ATP + H2O = ADP + phosphate + H(+)</text>
        <dbReference type="Rhea" id="RHEA:13065"/>
        <dbReference type="ChEBI" id="CHEBI:15377"/>
        <dbReference type="ChEBI" id="CHEBI:15378"/>
        <dbReference type="ChEBI" id="CHEBI:30616"/>
        <dbReference type="ChEBI" id="CHEBI:43474"/>
        <dbReference type="ChEBI" id="CHEBI:456216"/>
        <dbReference type="EC" id="3.6.4.13"/>
    </reaction>
</comment>
<evidence type="ECO:0000256" key="8">
    <source>
        <dbReference type="SAM" id="MobiDB-lite"/>
    </source>
</evidence>
<evidence type="ECO:0000313" key="12">
    <source>
        <dbReference type="EMBL" id="VEN51817.1"/>
    </source>
</evidence>
<dbReference type="Gene3D" id="3.40.50.300">
    <property type="entry name" value="P-loop containing nucleotide triphosphate hydrolases"/>
    <property type="match status" value="2"/>
</dbReference>
<comment type="function">
    <text evidence="7">RNA helicase.</text>
</comment>
<dbReference type="GO" id="GO:0003724">
    <property type="term" value="F:RNA helicase activity"/>
    <property type="evidence" value="ECO:0007669"/>
    <property type="project" value="UniProtKB-EC"/>
</dbReference>
<dbReference type="OrthoDB" id="4310724at2759"/>
<dbReference type="GO" id="GO:0003723">
    <property type="term" value="F:RNA binding"/>
    <property type="evidence" value="ECO:0007669"/>
    <property type="project" value="UniProtKB-UniRule"/>
</dbReference>
<evidence type="ECO:0000256" key="2">
    <source>
        <dbReference type="ARBA" id="ARBA00022801"/>
    </source>
</evidence>
<keyword evidence="13" id="KW-1185">Reference proteome</keyword>
<dbReference type="PROSITE" id="PS51192">
    <property type="entry name" value="HELICASE_ATP_BIND_1"/>
    <property type="match status" value="1"/>
</dbReference>
<dbReference type="SMART" id="SM00490">
    <property type="entry name" value="HELICc"/>
    <property type="match status" value="1"/>
</dbReference>
<evidence type="ECO:0000256" key="6">
    <source>
        <dbReference type="PROSITE-ProRule" id="PRU00552"/>
    </source>
</evidence>
<feature type="domain" description="DEAD-box RNA helicase Q" evidence="11">
    <location>
        <begin position="110"/>
        <end position="138"/>
    </location>
</feature>
<protein>
    <recommendedName>
        <fullName evidence="7">ATP-dependent RNA helicase</fullName>
        <ecNumber evidence="7">3.6.4.13</ecNumber>
    </recommendedName>
</protein>
<dbReference type="EC" id="3.6.4.13" evidence="7"/>
<evidence type="ECO:0000256" key="7">
    <source>
        <dbReference type="RuleBase" id="RU365068"/>
    </source>
</evidence>
<dbReference type="InterPro" id="IPR014014">
    <property type="entry name" value="RNA_helicase_DEAD_Q_motif"/>
</dbReference>
<dbReference type="PROSITE" id="PS51194">
    <property type="entry name" value="HELICASE_CTER"/>
    <property type="match status" value="1"/>
</dbReference>
<sequence>MKMKTNWKPIEIEGNLLSGGLEGLVGIEECRDYDLNDITLTPQNNKRKLHLEAPVAKKKKRKPVKQPNKSGKHEESGEILTPSKCGQTNLGFEESSKIHGNTVDDPNNVEAWEGFGIPKQILRALSELNFHQPTPIQSLTFPSAILGRCDILGAAETGSGKTLAFGIPILTGILKIKENGSSAEKNHAASDSELEEEDLNDEDETGCVKVINNVEMKKVQHTNPLYALILTPTRELAMQVKSHLDAVAKYTGIHIALVVGGMAAVKQERILSKGPEIVVGTPGRLWELVQNGNPHLSKINDVRFLAIDEADRMLESGHFQELQEILERINIDGTTKKQRQNFVFSATLTLVHELPAHLKFKKSRNIKELTAPQKLKKIVDTLGVTSPKVVDISEGRGTSSTLTECKISCTLEEKDYYLYYFLKRHPGKTIIFCNSIGCVKRLATLLTLLDCHPLPLHACMAQRQRLKNLEKFKETENSLLICTDVAARGLDIPSAFHVLHYQTPRTSELYVHRSGRTARLNQDGITVLMVSPSELQSYLKLCKTLGKSEDLPIFPVQKNYLDNVKQRVNLARELDHLQLQVQKANSEKRWYQKAAQDMDMIVDEDSKKYDNEETAQLNKVIATKKKQLTAMLNKPVFPKGFSGKYPLGPQMSVHDVQKEEGAIEVMKNAIANDTAGGKKKRKRVPLFKNRKSAQSKENLGISYKLPENLKVPGKKGRPGLKKKRRNKRK</sequence>
<feature type="domain" description="Helicase C-terminal" evidence="10">
    <location>
        <begin position="413"/>
        <end position="562"/>
    </location>
</feature>
<keyword evidence="2 7" id="KW-0378">Hydrolase</keyword>
<dbReference type="Pfam" id="PF00270">
    <property type="entry name" value="DEAD"/>
    <property type="match status" value="1"/>
</dbReference>
<evidence type="ECO:0000256" key="4">
    <source>
        <dbReference type="ARBA" id="ARBA00022840"/>
    </source>
</evidence>
<dbReference type="CDD" id="cd18787">
    <property type="entry name" value="SF2_C_DEAD"/>
    <property type="match status" value="1"/>
</dbReference>
<keyword evidence="5 7" id="KW-0694">RNA-binding</keyword>
<evidence type="ECO:0000259" key="11">
    <source>
        <dbReference type="PROSITE" id="PS51195"/>
    </source>
</evidence>
<dbReference type="GO" id="GO:0016787">
    <property type="term" value="F:hydrolase activity"/>
    <property type="evidence" value="ECO:0007669"/>
    <property type="project" value="UniProtKB-KW"/>
</dbReference>
<keyword evidence="1 7" id="KW-0547">Nucleotide-binding</keyword>
<comment type="domain">
    <text evidence="7">The Q motif is unique to and characteristic of the DEAD box family of RNA helicases and controls ATP binding and hydrolysis.</text>
</comment>
<evidence type="ECO:0000256" key="1">
    <source>
        <dbReference type="ARBA" id="ARBA00022741"/>
    </source>
</evidence>
<dbReference type="InterPro" id="IPR014001">
    <property type="entry name" value="Helicase_ATP-bd"/>
</dbReference>
<feature type="compositionally biased region" description="Basic residues" evidence="8">
    <location>
        <begin position="712"/>
        <end position="729"/>
    </location>
</feature>
<dbReference type="InterPro" id="IPR011545">
    <property type="entry name" value="DEAD/DEAH_box_helicase_dom"/>
</dbReference>
<proteinExistence type="inferred from homology"/>
<evidence type="ECO:0000256" key="5">
    <source>
        <dbReference type="ARBA" id="ARBA00022884"/>
    </source>
</evidence>
<dbReference type="CDD" id="cd17946">
    <property type="entry name" value="DEADc_DDX24"/>
    <property type="match status" value="1"/>
</dbReference>
<evidence type="ECO:0000259" key="9">
    <source>
        <dbReference type="PROSITE" id="PS51192"/>
    </source>
</evidence>
<dbReference type="PANTHER" id="PTHR24031">
    <property type="entry name" value="RNA HELICASE"/>
    <property type="match status" value="1"/>
</dbReference>
<feature type="short sequence motif" description="Q motif" evidence="6">
    <location>
        <begin position="110"/>
        <end position="138"/>
    </location>
</feature>
<feature type="region of interest" description="Disordered" evidence="8">
    <location>
        <begin position="674"/>
        <end position="729"/>
    </location>
</feature>
<dbReference type="PROSITE" id="PS51195">
    <property type="entry name" value="Q_MOTIF"/>
    <property type="match status" value="1"/>
</dbReference>
<dbReference type="Proteomes" id="UP000410492">
    <property type="component" value="Unassembled WGS sequence"/>
</dbReference>
<evidence type="ECO:0000259" key="10">
    <source>
        <dbReference type="PROSITE" id="PS51194"/>
    </source>
</evidence>
<organism evidence="12 13">
    <name type="scientific">Callosobruchus maculatus</name>
    <name type="common">Southern cowpea weevil</name>
    <name type="synonym">Pulse bruchid</name>
    <dbReference type="NCBI Taxonomy" id="64391"/>
    <lineage>
        <taxon>Eukaryota</taxon>
        <taxon>Metazoa</taxon>
        <taxon>Ecdysozoa</taxon>
        <taxon>Arthropoda</taxon>
        <taxon>Hexapoda</taxon>
        <taxon>Insecta</taxon>
        <taxon>Pterygota</taxon>
        <taxon>Neoptera</taxon>
        <taxon>Endopterygota</taxon>
        <taxon>Coleoptera</taxon>
        <taxon>Polyphaga</taxon>
        <taxon>Cucujiformia</taxon>
        <taxon>Chrysomeloidea</taxon>
        <taxon>Chrysomelidae</taxon>
        <taxon>Bruchinae</taxon>
        <taxon>Bruchini</taxon>
        <taxon>Callosobruchus</taxon>
    </lineage>
</organism>
<feature type="region of interest" description="Disordered" evidence="8">
    <location>
        <begin position="46"/>
        <end position="91"/>
    </location>
</feature>
<dbReference type="AlphaFoldDB" id="A0A653CX06"/>
<feature type="domain" description="Helicase ATP-binding" evidence="9">
    <location>
        <begin position="142"/>
        <end position="366"/>
    </location>
</feature>
<dbReference type="SUPFAM" id="SSF52540">
    <property type="entry name" value="P-loop containing nucleoside triphosphate hydrolases"/>
    <property type="match status" value="1"/>
</dbReference>
<dbReference type="SMART" id="SM00487">
    <property type="entry name" value="DEXDc"/>
    <property type="match status" value="1"/>
</dbReference>
<dbReference type="EMBL" id="CAACVG010009027">
    <property type="protein sequence ID" value="VEN51817.1"/>
    <property type="molecule type" value="Genomic_DNA"/>
</dbReference>
<dbReference type="InterPro" id="IPR027417">
    <property type="entry name" value="P-loop_NTPase"/>
</dbReference>
<reference evidence="12 13" key="1">
    <citation type="submission" date="2019-01" db="EMBL/GenBank/DDBJ databases">
        <authorList>
            <person name="Sayadi A."/>
        </authorList>
    </citation>
    <scope>NUCLEOTIDE SEQUENCE [LARGE SCALE GENOMIC DNA]</scope>
</reference>
<keyword evidence="3 7" id="KW-0347">Helicase</keyword>
<keyword evidence="4 7" id="KW-0067">ATP-binding</keyword>
<name>A0A653CX06_CALMS</name>
<accession>A0A653CX06</accession>